<dbReference type="Gene3D" id="1.10.10.10">
    <property type="entry name" value="Winged helix-like DNA-binding domain superfamily/Winged helix DNA-binding domain"/>
    <property type="match status" value="1"/>
</dbReference>
<evidence type="ECO:0000313" key="3">
    <source>
        <dbReference type="Proteomes" id="UP000610960"/>
    </source>
</evidence>
<dbReference type="Proteomes" id="UP000610960">
    <property type="component" value="Unassembled WGS sequence"/>
</dbReference>
<comment type="caution">
    <text evidence="2">The sequence shown here is derived from an EMBL/GenBank/DDBJ whole genome shotgun (WGS) entry which is preliminary data.</text>
</comment>
<dbReference type="InterPro" id="IPR011579">
    <property type="entry name" value="ATPase_dom"/>
</dbReference>
<accession>A0A830GZQ7</accession>
<evidence type="ECO:0000259" key="1">
    <source>
        <dbReference type="Pfam" id="PF01637"/>
    </source>
</evidence>
<organism evidence="2 3">
    <name type="scientific">Thermocladium modestius</name>
    <dbReference type="NCBI Taxonomy" id="62609"/>
    <lineage>
        <taxon>Archaea</taxon>
        <taxon>Thermoproteota</taxon>
        <taxon>Thermoprotei</taxon>
        <taxon>Thermoproteales</taxon>
        <taxon>Thermoproteaceae</taxon>
        <taxon>Thermocladium</taxon>
    </lineage>
</organism>
<gene>
    <name evidence="2" type="ORF">GCM10007981_18550</name>
</gene>
<dbReference type="SUPFAM" id="SSF52540">
    <property type="entry name" value="P-loop containing nucleoside triphosphate hydrolases"/>
    <property type="match status" value="1"/>
</dbReference>
<dbReference type="PANTHER" id="PTHR34301:SF8">
    <property type="entry name" value="ATPASE DOMAIN-CONTAINING PROTEIN"/>
    <property type="match status" value="1"/>
</dbReference>
<protein>
    <submittedName>
        <fullName evidence="2">ATPase</fullName>
    </submittedName>
</protein>
<keyword evidence="3" id="KW-1185">Reference proteome</keyword>
<dbReference type="InterPro" id="IPR036388">
    <property type="entry name" value="WH-like_DNA-bd_sf"/>
</dbReference>
<dbReference type="GO" id="GO:0005524">
    <property type="term" value="F:ATP binding"/>
    <property type="evidence" value="ECO:0007669"/>
    <property type="project" value="InterPro"/>
</dbReference>
<feature type="domain" description="ATPase" evidence="1">
    <location>
        <begin position="44"/>
        <end position="245"/>
    </location>
</feature>
<reference evidence="2" key="2">
    <citation type="submission" date="2020-09" db="EMBL/GenBank/DDBJ databases">
        <authorList>
            <person name="Sun Q."/>
            <person name="Ohkuma M."/>
        </authorList>
    </citation>
    <scope>NUCLEOTIDE SEQUENCE</scope>
    <source>
        <strain evidence="2">JCM 10088</strain>
    </source>
</reference>
<dbReference type="PANTHER" id="PTHR34301">
    <property type="entry name" value="DNA-BINDING PROTEIN-RELATED"/>
    <property type="match status" value="1"/>
</dbReference>
<dbReference type="Gene3D" id="3.40.50.300">
    <property type="entry name" value="P-loop containing nucleotide triphosphate hydrolases"/>
    <property type="match status" value="1"/>
</dbReference>
<dbReference type="EMBL" id="BMNL01000004">
    <property type="protein sequence ID" value="GGP22448.1"/>
    <property type="molecule type" value="Genomic_DNA"/>
</dbReference>
<dbReference type="InterPro" id="IPR027417">
    <property type="entry name" value="P-loop_NTPase"/>
</dbReference>
<dbReference type="SUPFAM" id="SSF46785">
    <property type="entry name" value="Winged helix' DNA-binding domain"/>
    <property type="match status" value="1"/>
</dbReference>
<dbReference type="AlphaFoldDB" id="A0A830GZQ7"/>
<dbReference type="Pfam" id="PF01637">
    <property type="entry name" value="ATPase_2"/>
    <property type="match status" value="1"/>
</dbReference>
<proteinExistence type="predicted"/>
<dbReference type="Gene3D" id="1.10.8.60">
    <property type="match status" value="1"/>
</dbReference>
<reference evidence="2" key="1">
    <citation type="journal article" date="2014" name="Int. J. Syst. Evol. Microbiol.">
        <title>Complete genome sequence of Corynebacterium casei LMG S-19264T (=DSM 44701T), isolated from a smear-ripened cheese.</title>
        <authorList>
            <consortium name="US DOE Joint Genome Institute (JGI-PGF)"/>
            <person name="Walter F."/>
            <person name="Albersmeier A."/>
            <person name="Kalinowski J."/>
            <person name="Ruckert C."/>
        </authorList>
    </citation>
    <scope>NUCLEOTIDE SEQUENCE</scope>
    <source>
        <strain evidence="2">JCM 10088</strain>
    </source>
</reference>
<evidence type="ECO:0000313" key="2">
    <source>
        <dbReference type="EMBL" id="GGP22448.1"/>
    </source>
</evidence>
<dbReference type="InterPro" id="IPR036390">
    <property type="entry name" value="WH_DNA-bd_sf"/>
</dbReference>
<sequence length="357" mass="40441">MQHEYNVEFALLPNEILIKIALLVTNMATCEIFDPYPKTDRRDFFDNDDVINEVEKLIEGKLWPLIIGPKRTGKTSILKIVSKEINGIYIDASGIRSLKELGSLMVNSTQLKVEIDLRVVRVEIEKKPVNGIQSLLNRLGDAVILIDEAQNIVTPWFISLLSNSYNNSQVRFAFSGSMIGLSKTLTGEGRGKKVGNSFKGRPIVEIEVKPFNAELSKEFLRTGSRLCGFDVSESEIEDAVRTYRGIQGWLTYYGNFRRLGYSHERAKELVLNIAKNLIKEELKQLSETQRLIIRALALVEEIGWKDLKRLTESFGGKEIRDAVFNNALKHLVDAKIARKENAKYSLIDPIYKILAPP</sequence>
<name>A0A830GZQ7_9CREN</name>